<organism evidence="1 2">
    <name type="scientific">Gryllus longicercus</name>
    <dbReference type="NCBI Taxonomy" id="2509291"/>
    <lineage>
        <taxon>Eukaryota</taxon>
        <taxon>Metazoa</taxon>
        <taxon>Ecdysozoa</taxon>
        <taxon>Arthropoda</taxon>
        <taxon>Hexapoda</taxon>
        <taxon>Insecta</taxon>
        <taxon>Pterygota</taxon>
        <taxon>Neoptera</taxon>
        <taxon>Polyneoptera</taxon>
        <taxon>Orthoptera</taxon>
        <taxon>Ensifera</taxon>
        <taxon>Gryllidea</taxon>
        <taxon>Grylloidea</taxon>
        <taxon>Gryllidae</taxon>
        <taxon>Gryllinae</taxon>
        <taxon>Gryllus</taxon>
    </lineage>
</organism>
<evidence type="ECO:0000313" key="1">
    <source>
        <dbReference type="EMBL" id="KAK7864656.1"/>
    </source>
</evidence>
<dbReference type="AlphaFoldDB" id="A0AAN9VKX1"/>
<dbReference type="EMBL" id="JAZDUA010000198">
    <property type="protein sequence ID" value="KAK7864656.1"/>
    <property type="molecule type" value="Genomic_DNA"/>
</dbReference>
<proteinExistence type="predicted"/>
<gene>
    <name evidence="1" type="ORF">R5R35_012425</name>
</gene>
<reference evidence="1 2" key="1">
    <citation type="submission" date="2024-03" db="EMBL/GenBank/DDBJ databases">
        <title>The genome assembly and annotation of the cricket Gryllus longicercus Weissman &amp; Gray.</title>
        <authorList>
            <person name="Szrajer S."/>
            <person name="Gray D."/>
            <person name="Ylla G."/>
        </authorList>
    </citation>
    <scope>NUCLEOTIDE SEQUENCE [LARGE SCALE GENOMIC DNA]</scope>
    <source>
        <strain evidence="1">DAG 2021-001</strain>
        <tissue evidence="1">Whole body minus gut</tissue>
    </source>
</reference>
<evidence type="ECO:0000313" key="2">
    <source>
        <dbReference type="Proteomes" id="UP001378592"/>
    </source>
</evidence>
<dbReference type="Proteomes" id="UP001378592">
    <property type="component" value="Unassembled WGS sequence"/>
</dbReference>
<protein>
    <submittedName>
        <fullName evidence="1">Uncharacterized protein</fullName>
    </submittedName>
</protein>
<accession>A0AAN9VKX1</accession>
<sequence>MWTVLRYKITSFVLFIVTVKWEWHWFRDLCVTNQSCMGLIKRLFKLPNQYVLKVSSYLLLINSKVYLRLQSLTHTCHVPKRNSVKEVGMSGEQTFFVAVCMNSSLF</sequence>
<keyword evidence="2" id="KW-1185">Reference proteome</keyword>
<comment type="caution">
    <text evidence="1">The sequence shown here is derived from an EMBL/GenBank/DDBJ whole genome shotgun (WGS) entry which is preliminary data.</text>
</comment>
<name>A0AAN9VKX1_9ORTH</name>